<evidence type="ECO:0000256" key="7">
    <source>
        <dbReference type="ARBA" id="ARBA00023136"/>
    </source>
</evidence>
<organism evidence="10 11">
    <name type="scientific">Dialister hominis</name>
    <dbReference type="NCBI Taxonomy" id="2582419"/>
    <lineage>
        <taxon>Bacteria</taxon>
        <taxon>Bacillati</taxon>
        <taxon>Bacillota</taxon>
        <taxon>Negativicutes</taxon>
        <taxon>Veillonellales</taxon>
        <taxon>Veillonellaceae</taxon>
        <taxon>Dialister</taxon>
    </lineage>
</organism>
<name>A0A8D4UV30_9FIRM</name>
<evidence type="ECO:0000259" key="9">
    <source>
        <dbReference type="Pfam" id="PF13231"/>
    </source>
</evidence>
<feature type="transmembrane region" description="Helical" evidence="8">
    <location>
        <begin position="206"/>
        <end position="227"/>
    </location>
</feature>
<accession>A0A8D4UV30</accession>
<keyword evidence="2" id="KW-1003">Cell membrane</keyword>
<gene>
    <name evidence="10" type="ORF">Dia5BBH33_14650</name>
</gene>
<feature type="transmembrane region" description="Helical" evidence="8">
    <location>
        <begin position="138"/>
        <end position="155"/>
    </location>
</feature>
<dbReference type="GO" id="GO:0010041">
    <property type="term" value="P:response to iron(III) ion"/>
    <property type="evidence" value="ECO:0007669"/>
    <property type="project" value="TreeGrafter"/>
</dbReference>
<evidence type="ECO:0000256" key="8">
    <source>
        <dbReference type="SAM" id="Phobius"/>
    </source>
</evidence>
<dbReference type="GeneID" id="92716690"/>
<evidence type="ECO:0000256" key="3">
    <source>
        <dbReference type="ARBA" id="ARBA00022676"/>
    </source>
</evidence>
<dbReference type="GO" id="GO:0016763">
    <property type="term" value="F:pentosyltransferase activity"/>
    <property type="evidence" value="ECO:0007669"/>
    <property type="project" value="TreeGrafter"/>
</dbReference>
<dbReference type="InterPro" id="IPR050297">
    <property type="entry name" value="LipidA_mod_glycosyltrf_83"/>
</dbReference>
<dbReference type="PANTHER" id="PTHR33908:SF3">
    <property type="entry name" value="UNDECAPRENYL PHOSPHATE-ALPHA-4-AMINO-4-DEOXY-L-ARABINOSE ARABINOSYL TRANSFERASE"/>
    <property type="match status" value="1"/>
</dbReference>
<keyword evidence="4" id="KW-0808">Transferase</keyword>
<comment type="subcellular location">
    <subcellularLocation>
        <location evidence="1">Cell membrane</location>
        <topology evidence="1">Multi-pass membrane protein</topology>
    </subcellularLocation>
</comment>
<feature type="transmembrane region" description="Helical" evidence="8">
    <location>
        <begin position="65"/>
        <end position="81"/>
    </location>
</feature>
<dbReference type="PANTHER" id="PTHR33908">
    <property type="entry name" value="MANNOSYLTRANSFERASE YKCB-RELATED"/>
    <property type="match status" value="1"/>
</dbReference>
<feature type="transmembrane region" description="Helical" evidence="8">
    <location>
        <begin position="161"/>
        <end position="194"/>
    </location>
</feature>
<dbReference type="KEGG" id="dho:Dia5BBH33_14650"/>
<keyword evidence="5 8" id="KW-0812">Transmembrane</keyword>
<feature type="transmembrane region" description="Helical" evidence="8">
    <location>
        <begin position="346"/>
        <end position="367"/>
    </location>
</feature>
<feature type="transmembrane region" description="Helical" evidence="8">
    <location>
        <begin position="112"/>
        <end position="131"/>
    </location>
</feature>
<feature type="transmembrane region" description="Helical" evidence="8">
    <location>
        <begin position="256"/>
        <end position="278"/>
    </location>
</feature>
<dbReference type="RefSeq" id="WP_022382925.1">
    <property type="nucleotide sequence ID" value="NZ_AP019697.1"/>
</dbReference>
<dbReference type="EMBL" id="AP019697">
    <property type="protein sequence ID" value="BBK25530.1"/>
    <property type="molecule type" value="Genomic_DNA"/>
</dbReference>
<evidence type="ECO:0000256" key="4">
    <source>
        <dbReference type="ARBA" id="ARBA00022679"/>
    </source>
</evidence>
<keyword evidence="11" id="KW-1185">Reference proteome</keyword>
<protein>
    <recommendedName>
        <fullName evidence="9">Glycosyltransferase RgtA/B/C/D-like domain-containing protein</fullName>
    </recommendedName>
</protein>
<keyword evidence="6 8" id="KW-1133">Transmembrane helix</keyword>
<dbReference type="AlphaFoldDB" id="A0A8D4UV30"/>
<feature type="domain" description="Glycosyltransferase RgtA/B/C/D-like" evidence="9">
    <location>
        <begin position="63"/>
        <end position="217"/>
    </location>
</feature>
<feature type="transmembrane region" description="Helical" evidence="8">
    <location>
        <begin position="298"/>
        <end position="314"/>
    </location>
</feature>
<keyword evidence="7 8" id="KW-0472">Membrane</keyword>
<dbReference type="InterPro" id="IPR038731">
    <property type="entry name" value="RgtA/B/C-like"/>
</dbReference>
<evidence type="ECO:0000313" key="11">
    <source>
        <dbReference type="Proteomes" id="UP000320585"/>
    </source>
</evidence>
<dbReference type="Pfam" id="PF13231">
    <property type="entry name" value="PMT_2"/>
    <property type="match status" value="1"/>
</dbReference>
<dbReference type="GO" id="GO:0009103">
    <property type="term" value="P:lipopolysaccharide biosynthetic process"/>
    <property type="evidence" value="ECO:0007669"/>
    <property type="project" value="UniProtKB-ARBA"/>
</dbReference>
<dbReference type="Proteomes" id="UP000320585">
    <property type="component" value="Chromosome"/>
</dbReference>
<dbReference type="GO" id="GO:0005886">
    <property type="term" value="C:plasma membrane"/>
    <property type="evidence" value="ECO:0007669"/>
    <property type="project" value="UniProtKB-SubCell"/>
</dbReference>
<dbReference type="OrthoDB" id="9775035at2"/>
<evidence type="ECO:0000313" key="10">
    <source>
        <dbReference type="EMBL" id="BBK25530.1"/>
    </source>
</evidence>
<evidence type="ECO:0000256" key="5">
    <source>
        <dbReference type="ARBA" id="ARBA00022692"/>
    </source>
</evidence>
<evidence type="ECO:0000256" key="1">
    <source>
        <dbReference type="ARBA" id="ARBA00004651"/>
    </source>
</evidence>
<reference evidence="11" key="1">
    <citation type="submission" date="2019-05" db="EMBL/GenBank/DDBJ databases">
        <title>Complete genome sequencing of Dialister sp. strain 5BBH33.</title>
        <authorList>
            <person name="Sakamoto M."/>
            <person name="Murakami T."/>
            <person name="Mori H."/>
        </authorList>
    </citation>
    <scope>NUCLEOTIDE SEQUENCE [LARGE SCALE GENOMIC DNA]</scope>
    <source>
        <strain evidence="11">5BBH33</strain>
    </source>
</reference>
<keyword evidence="3" id="KW-0328">Glycosyltransferase</keyword>
<proteinExistence type="predicted"/>
<evidence type="ECO:0000256" key="2">
    <source>
        <dbReference type="ARBA" id="ARBA00022475"/>
    </source>
</evidence>
<feature type="transmembrane region" description="Helical" evidence="8">
    <location>
        <begin position="320"/>
        <end position="339"/>
    </location>
</feature>
<evidence type="ECO:0000256" key="6">
    <source>
        <dbReference type="ARBA" id="ARBA00022989"/>
    </source>
</evidence>
<sequence length="493" mass="56124">MSKFIRSHPYAVLLILSLVLYLAGNNLLSVTDTAEANYAETAREMVLSGDWISPQIYGRFWYDKPIFYYWELAASFAVFGFNEAAARLPAAIMGTASLLFTYWFSRKVYGEKIGWLSALIFGVSVETWILSKSVITDTTLYLFMSAAVAFFYLGYAENRKYYYLCYVAAAFATLTKGPIGILLPGLGCVLFLLYKKDIREMLHVHLISGLILFALIGAPWYGIMWHIHGNDFILNFLGVHNFLRATVSEHPSHNTWYFYIIVYLVGFLPWSIFIPYSLYKRWKERKLDFRSAKDATQLLAFYALGVFVFFELIATKYTTYTFPALFSMAILTAILYQNISLRIEKAALGTFVVLIALTFLAAPSIMLKHSGKEVGLALKHMNTGEAPIAFVGDYRTSSVFYSGKDIYRAVPRDEIDDLEPGGLSWHAKNVMPFMSYETLLVSPDSVMIVQKKEDDPFVKEYTDRENAYSIQVPGAYTIWVSDEHKTIQPVNYK</sequence>